<dbReference type="Gene3D" id="1.10.238.10">
    <property type="entry name" value="EF-hand"/>
    <property type="match status" value="2"/>
</dbReference>
<dbReference type="GO" id="GO:0016460">
    <property type="term" value="C:myosin II complex"/>
    <property type="evidence" value="ECO:0007669"/>
    <property type="project" value="TreeGrafter"/>
</dbReference>
<dbReference type="Proteomes" id="UP000694415">
    <property type="component" value="Unplaced"/>
</dbReference>
<evidence type="ECO:0000256" key="4">
    <source>
        <dbReference type="ARBA" id="ARBA00022723"/>
    </source>
</evidence>
<dbReference type="InterPro" id="IPR018247">
    <property type="entry name" value="EF_Hand_1_Ca_BS"/>
</dbReference>
<keyword evidence="3" id="KW-1017">Isopeptide bond</keyword>
<accession>A0A8C6G5F6</accession>
<proteinExistence type="inferred from homology"/>
<dbReference type="SMART" id="SM00054">
    <property type="entry name" value="EFh"/>
    <property type="match status" value="2"/>
</dbReference>
<keyword evidence="4" id="KW-0479">Metal-binding</keyword>
<feature type="domain" description="EF-hand" evidence="8">
    <location>
        <begin position="92"/>
        <end position="124"/>
    </location>
</feature>
<sequence>MVTYFCNSSKRKRGSKLSWHIQGRVSTLRTQCVFQISSLGTQYPEFHGCLGQNPTEAELQNMINEEDADCTGTVDFLEFLTMMARKIKDTDNSEEEIRESFRVLDQDSNGYISKHQTLSQHTHP</sequence>
<evidence type="ECO:0000256" key="1">
    <source>
        <dbReference type="ARBA" id="ARBA00004647"/>
    </source>
</evidence>
<dbReference type="PANTHER" id="PTHR23048:SF0">
    <property type="entry name" value="CALMODULIN LIKE 3"/>
    <property type="match status" value="1"/>
</dbReference>
<dbReference type="InterPro" id="IPR050230">
    <property type="entry name" value="CALM/Myosin/TropC-like"/>
</dbReference>
<feature type="domain" description="EF-hand" evidence="8">
    <location>
        <begin position="54"/>
        <end position="89"/>
    </location>
</feature>
<evidence type="ECO:0000256" key="7">
    <source>
        <dbReference type="ARBA" id="ARBA00023212"/>
    </source>
</evidence>
<dbReference type="Ensembl" id="ENSMSIT00000000509.1">
    <property type="protein sequence ID" value="ENSMSIP00000000381.1"/>
    <property type="gene ID" value="ENSMSIG00000000417.1"/>
</dbReference>
<organism evidence="9 10">
    <name type="scientific">Mus spicilegus</name>
    <name type="common">Mound-building mouse</name>
    <dbReference type="NCBI Taxonomy" id="10103"/>
    <lineage>
        <taxon>Eukaryota</taxon>
        <taxon>Metazoa</taxon>
        <taxon>Chordata</taxon>
        <taxon>Craniata</taxon>
        <taxon>Vertebrata</taxon>
        <taxon>Euteleostomi</taxon>
        <taxon>Mammalia</taxon>
        <taxon>Eutheria</taxon>
        <taxon>Euarchontoglires</taxon>
        <taxon>Glires</taxon>
        <taxon>Rodentia</taxon>
        <taxon>Myomorpha</taxon>
        <taxon>Muroidea</taxon>
        <taxon>Muridae</taxon>
        <taxon>Murinae</taxon>
        <taxon>Mus</taxon>
        <taxon>Mus</taxon>
    </lineage>
</organism>
<keyword evidence="5" id="KW-0677">Repeat</keyword>
<dbReference type="GO" id="GO:0005509">
    <property type="term" value="F:calcium ion binding"/>
    <property type="evidence" value="ECO:0007669"/>
    <property type="project" value="InterPro"/>
</dbReference>
<name>A0A8C6G5F6_MUSSI</name>
<dbReference type="GO" id="GO:0150034">
    <property type="term" value="C:distal axon"/>
    <property type="evidence" value="ECO:0007669"/>
    <property type="project" value="UniProtKB-ARBA"/>
</dbReference>
<reference evidence="9" key="2">
    <citation type="submission" date="2025-09" db="UniProtKB">
        <authorList>
            <consortium name="Ensembl"/>
        </authorList>
    </citation>
    <scope>IDENTIFICATION</scope>
</reference>
<dbReference type="PANTHER" id="PTHR23048">
    <property type="entry name" value="MYOSIN LIGHT CHAIN 1, 3"/>
    <property type="match status" value="1"/>
</dbReference>
<reference evidence="9" key="1">
    <citation type="submission" date="2025-08" db="UniProtKB">
        <authorList>
            <consortium name="Ensembl"/>
        </authorList>
    </citation>
    <scope>IDENTIFICATION</scope>
</reference>
<dbReference type="GO" id="GO:0000086">
    <property type="term" value="P:G2/M transition of mitotic cell cycle"/>
    <property type="evidence" value="ECO:0007669"/>
    <property type="project" value="UniProtKB-ARBA"/>
</dbReference>
<evidence type="ECO:0000256" key="5">
    <source>
        <dbReference type="ARBA" id="ARBA00022737"/>
    </source>
</evidence>
<dbReference type="GO" id="GO:0006897">
    <property type="term" value="P:endocytosis"/>
    <property type="evidence" value="ECO:0007669"/>
    <property type="project" value="UniProtKB-ARBA"/>
</dbReference>
<dbReference type="GeneTree" id="ENSGT00940000164310"/>
<keyword evidence="7" id="KW-0206">Cytoskeleton</keyword>
<dbReference type="FunFam" id="1.10.238.10:FF:000527">
    <property type="entry name" value="Calmodulin-3"/>
    <property type="match status" value="1"/>
</dbReference>
<evidence type="ECO:0000313" key="10">
    <source>
        <dbReference type="Proteomes" id="UP000694415"/>
    </source>
</evidence>
<dbReference type="Pfam" id="PF13833">
    <property type="entry name" value="EF-hand_8"/>
    <property type="match status" value="2"/>
</dbReference>
<dbReference type="GO" id="GO:0043209">
    <property type="term" value="C:myelin sheath"/>
    <property type="evidence" value="ECO:0007669"/>
    <property type="project" value="UniProtKB-ARBA"/>
</dbReference>
<evidence type="ECO:0000259" key="8">
    <source>
        <dbReference type="PROSITE" id="PS50222"/>
    </source>
</evidence>
<evidence type="ECO:0000256" key="6">
    <source>
        <dbReference type="ARBA" id="ARBA00022837"/>
    </source>
</evidence>
<evidence type="ECO:0000256" key="3">
    <source>
        <dbReference type="ARBA" id="ARBA00022499"/>
    </source>
</evidence>
<dbReference type="AlphaFoldDB" id="A0A8C6G5F6"/>
<evidence type="ECO:0000256" key="2">
    <source>
        <dbReference type="ARBA" id="ARBA00009763"/>
    </source>
</evidence>
<dbReference type="PROSITE" id="PS50222">
    <property type="entry name" value="EF_HAND_2"/>
    <property type="match status" value="2"/>
</dbReference>
<dbReference type="InterPro" id="IPR002048">
    <property type="entry name" value="EF_hand_dom"/>
</dbReference>
<dbReference type="PROSITE" id="PS00018">
    <property type="entry name" value="EF_HAND_1"/>
    <property type="match status" value="1"/>
</dbReference>
<dbReference type="GO" id="GO:0000922">
    <property type="term" value="C:spindle pole"/>
    <property type="evidence" value="ECO:0007669"/>
    <property type="project" value="UniProtKB-SubCell"/>
</dbReference>
<dbReference type="GO" id="GO:0051649">
    <property type="term" value="P:establishment of localization in cell"/>
    <property type="evidence" value="ECO:0007669"/>
    <property type="project" value="UniProtKB-ARBA"/>
</dbReference>
<dbReference type="CDD" id="cd00051">
    <property type="entry name" value="EFh"/>
    <property type="match status" value="1"/>
</dbReference>
<keyword evidence="7" id="KW-0963">Cytoplasm</keyword>
<evidence type="ECO:0000313" key="9">
    <source>
        <dbReference type="Ensembl" id="ENSMSIP00000000381.1"/>
    </source>
</evidence>
<keyword evidence="10" id="KW-1185">Reference proteome</keyword>
<comment type="similarity">
    <text evidence="2">Belongs to the calmodulin family.</text>
</comment>
<dbReference type="SUPFAM" id="SSF47473">
    <property type="entry name" value="EF-hand"/>
    <property type="match status" value="1"/>
</dbReference>
<protein>
    <recommendedName>
        <fullName evidence="8">EF-hand domain-containing protein</fullName>
    </recommendedName>
</protein>
<comment type="subcellular location">
    <subcellularLocation>
        <location evidence="1">Cytoplasm</location>
        <location evidence="1">Cytoskeleton</location>
        <location evidence="1">Spindle pole</location>
    </subcellularLocation>
</comment>
<keyword evidence="6" id="KW-0106">Calcium</keyword>
<dbReference type="InterPro" id="IPR011992">
    <property type="entry name" value="EF-hand-dom_pair"/>
</dbReference>